<dbReference type="InterPro" id="IPR003599">
    <property type="entry name" value="Ig_sub"/>
</dbReference>
<dbReference type="GO" id="GO:0042110">
    <property type="term" value="P:T cell activation"/>
    <property type="evidence" value="ECO:0007669"/>
    <property type="project" value="UniProtKB-ARBA"/>
</dbReference>
<feature type="domain" description="Ig-like" evidence="14">
    <location>
        <begin position="47"/>
        <end position="109"/>
    </location>
</feature>
<dbReference type="Pfam" id="PF22705">
    <property type="entry name" value="C2-set_3"/>
    <property type="match status" value="1"/>
</dbReference>
<keyword evidence="6 12" id="KW-0472">Membrane</keyword>
<dbReference type="Pfam" id="PF00622">
    <property type="entry name" value="SPRY"/>
    <property type="match status" value="1"/>
</dbReference>
<dbReference type="InterPro" id="IPR043136">
    <property type="entry name" value="B30.2/SPRY_sf"/>
</dbReference>
<sequence length="1301" mass="145564">MVQNVRASDEGIYTCLVVSEQLEEDVKITLNVEVLGAQPSISMSSTEGQKTHLECSSEKWNPQPEVTWMDINGTDMTSQSTIKSERDSEGLLTVSSVLPVKEEYNVFSCLMRSKAPKPDWHSGLAIYSFSPGISGWLVAFCVLLILCLAATPLLFIQWRRMRADVTFDPESAHPLLIVSEDGKDMRLGDTQQRVTDNPKRFDHFTNVLAREGFTSGRHYWEVEVKEKTAWTLGVARESVNRKGGIILSPYRGYWTVGLRNENEYKGLDYNDVPLPLRVKPRTVGVFLDYDEGQVSFYNAQSRSHLYTFTDSFTGTLYPFFSPELNDGDSFIVVGPSKPVVSYVGEDVVLPASLSPKLSAEEYEVRWFTTDILSPVLLYQNYRIRQQTDRRKIMFIENLKYGNISLIIRDVHVSDDALYKCSVYTGRRDEEAHISFYVEGFSPGVSGCLLAFCVLLVLYLAATPLLFIQWRRMRADVTFDPETAHPLLIVSKDGKEVRLGDTQQRVTDNPKRFDYCINVLARKGIHLRETLLGSGGRGEDGLEFRSHQRVSRSRKGGIILNPYFGYWTVWLKNENKYTANIDHPVLLPLRVKPWTVGVFLDYDEGQDDGGIDGLASSGLQLKEFVPCLLNFLREQTSQILSHGPPTPAKTPNSKSLRTTVERGGAPQSSPTPSRGASRVQLFSPVPCSSPEAEVETPGSQSLSGITFFSSPSFTSSPMHRSYPEKRSAQRNSLGEFLTTSPDLHHGQRRGRRRSGPSCNGGGRPPSRNQDNEHSKWESPLVGGGRRIRTETSEICTDSPLNLNNLDDFPPILTASVSAGTKPSRRINPTPVSVERSFSKPKTCFTSTPVSQRSLAEDNADSLVSVSDCVVPMGLQEEREMLRRERSKMAQQISVPVTTALDPTTPTKLGCSRMRPSIPGDSACILADVNKVSYARQLDILAQLYCVCISENLVPNVFLELFFVLQLLTSRSCGILDDENGKTDLYKDVIETPFFRSVHNCVYFAVKVLQTNFEVLAYLDKCTLRLLADNERIGCFAPSLRDQLLAAHEKSIAKEAAAWAGLVSPVGLPLTWPWPPAPGGGGLRKLQRLELVIHCLQHVLRSCPSVIRDLSTPDVKDRGDSSKGWGFRPRILDIFYELLREWEDYHKEPGWEFDRALGSRIRVMVSQLNAAGNHCHFARLFQKQLLQLCKSPHSSRSGDASDLDVLGMLGTDNLSRLKRLQERFIQSQSITGPCPPPSFQGHQEFFRDFLLSAGSFQLNQHLMDNLCQQILQLDSSDIIGIDNTKEEGEGDVEQQVGICICFC</sequence>
<evidence type="ECO:0000256" key="5">
    <source>
        <dbReference type="ARBA" id="ARBA00022989"/>
    </source>
</evidence>
<dbReference type="Proteomes" id="UP000886611">
    <property type="component" value="Unassembled WGS sequence"/>
</dbReference>
<keyword evidence="4" id="KW-0732">Signal</keyword>
<keyword evidence="5 12" id="KW-1133">Transmembrane helix</keyword>
<comment type="subcellular location">
    <subcellularLocation>
        <location evidence="1">Membrane</location>
        <topology evidence="1">Single-pass type I membrane protein</topology>
    </subcellularLocation>
</comment>
<feature type="compositionally biased region" description="Polar residues" evidence="11">
    <location>
        <begin position="648"/>
        <end position="657"/>
    </location>
</feature>
<dbReference type="InterPro" id="IPR003877">
    <property type="entry name" value="SPRY_dom"/>
</dbReference>
<dbReference type="InterPro" id="IPR040031">
    <property type="entry name" value="Codanin-1"/>
</dbReference>
<dbReference type="SMART" id="SM00589">
    <property type="entry name" value="PRY"/>
    <property type="match status" value="2"/>
</dbReference>
<dbReference type="InterPro" id="IPR013320">
    <property type="entry name" value="ConA-like_dom_sf"/>
</dbReference>
<comment type="similarity">
    <text evidence="2">Belongs to the immunoglobulin superfamily. BTN/MOG family.</text>
</comment>
<dbReference type="FunFam" id="2.60.40.10:FF:000088">
    <property type="entry name" value="Butyrophilin subfamily 1 member A1"/>
    <property type="match status" value="1"/>
</dbReference>
<dbReference type="SUPFAM" id="SSF49899">
    <property type="entry name" value="Concanavalin A-like lectins/glucanases"/>
    <property type="match status" value="2"/>
</dbReference>
<dbReference type="InterPro" id="IPR053896">
    <property type="entry name" value="BTN3A2-like_Ig-C"/>
</dbReference>
<dbReference type="GO" id="GO:0050863">
    <property type="term" value="P:regulation of T cell activation"/>
    <property type="evidence" value="ECO:0007669"/>
    <property type="project" value="UniProtKB-ARBA"/>
</dbReference>
<feature type="domain" description="B30.2/SPRY" evidence="13">
    <location>
        <begin position="145"/>
        <end position="338"/>
    </location>
</feature>
<feature type="transmembrane region" description="Helical" evidence="12">
    <location>
        <begin position="448"/>
        <end position="469"/>
    </location>
</feature>
<dbReference type="InterPro" id="IPR013783">
    <property type="entry name" value="Ig-like_fold"/>
</dbReference>
<keyword evidence="8" id="KW-0325">Glycoprotein</keyword>
<keyword evidence="7" id="KW-1015">Disulfide bond</keyword>
<feature type="non-terminal residue" evidence="15">
    <location>
        <position position="1"/>
    </location>
</feature>
<dbReference type="InterPro" id="IPR001870">
    <property type="entry name" value="B30.2/SPRY"/>
</dbReference>
<dbReference type="PROSITE" id="PS50835">
    <property type="entry name" value="IG_LIKE"/>
    <property type="match status" value="2"/>
</dbReference>
<dbReference type="Gene3D" id="2.60.120.920">
    <property type="match status" value="2"/>
</dbReference>
<dbReference type="SUPFAM" id="SSF48726">
    <property type="entry name" value="Immunoglobulin"/>
    <property type="match status" value="2"/>
</dbReference>
<dbReference type="GO" id="GO:0005634">
    <property type="term" value="C:nucleus"/>
    <property type="evidence" value="ECO:0007669"/>
    <property type="project" value="TreeGrafter"/>
</dbReference>
<evidence type="ECO:0000256" key="9">
    <source>
        <dbReference type="ARBA" id="ARBA00023319"/>
    </source>
</evidence>
<keyword evidence="16" id="KW-1185">Reference proteome</keyword>
<evidence type="ECO:0000256" key="7">
    <source>
        <dbReference type="ARBA" id="ARBA00023157"/>
    </source>
</evidence>
<dbReference type="PANTHER" id="PTHR28678">
    <property type="entry name" value="CODANIN-1"/>
    <property type="match status" value="1"/>
</dbReference>
<dbReference type="InterPro" id="IPR013106">
    <property type="entry name" value="Ig_V-set"/>
</dbReference>
<feature type="domain" description="Ig-like" evidence="14">
    <location>
        <begin position="322"/>
        <end position="434"/>
    </location>
</feature>
<dbReference type="PRINTS" id="PR01407">
    <property type="entry name" value="BUTYPHLNCDUF"/>
</dbReference>
<keyword evidence="9" id="KW-0393">Immunoglobulin domain</keyword>
<evidence type="ECO:0000313" key="15">
    <source>
        <dbReference type="EMBL" id="KAG2457690.1"/>
    </source>
</evidence>
<dbReference type="Pfam" id="PF07686">
    <property type="entry name" value="V-set"/>
    <property type="match status" value="1"/>
</dbReference>
<evidence type="ECO:0000256" key="1">
    <source>
        <dbReference type="ARBA" id="ARBA00004479"/>
    </source>
</evidence>
<dbReference type="InterPro" id="IPR007110">
    <property type="entry name" value="Ig-like_dom"/>
</dbReference>
<comment type="caution">
    <text evidence="15">The sequence shown here is derived from an EMBL/GenBank/DDBJ whole genome shotgun (WGS) entry which is preliminary data.</text>
</comment>
<dbReference type="SMART" id="SM00449">
    <property type="entry name" value="SPRY"/>
    <property type="match status" value="1"/>
</dbReference>
<feature type="non-terminal residue" evidence="15">
    <location>
        <position position="1301"/>
    </location>
</feature>
<organism evidence="15 16">
    <name type="scientific">Polypterus senegalus</name>
    <name type="common">Senegal bichir</name>
    <dbReference type="NCBI Taxonomy" id="55291"/>
    <lineage>
        <taxon>Eukaryota</taxon>
        <taxon>Metazoa</taxon>
        <taxon>Chordata</taxon>
        <taxon>Craniata</taxon>
        <taxon>Vertebrata</taxon>
        <taxon>Euteleostomi</taxon>
        <taxon>Actinopterygii</taxon>
        <taxon>Polypteriformes</taxon>
        <taxon>Polypteridae</taxon>
        <taxon>Polypterus</taxon>
    </lineage>
</organism>
<reference evidence="15 16" key="1">
    <citation type="journal article" date="2021" name="Cell">
        <title>Tracing the genetic footprints of vertebrate landing in non-teleost ray-finned fishes.</title>
        <authorList>
            <person name="Bi X."/>
            <person name="Wang K."/>
            <person name="Yang L."/>
            <person name="Pan H."/>
            <person name="Jiang H."/>
            <person name="Wei Q."/>
            <person name="Fang M."/>
            <person name="Yu H."/>
            <person name="Zhu C."/>
            <person name="Cai Y."/>
            <person name="He Y."/>
            <person name="Gan X."/>
            <person name="Zeng H."/>
            <person name="Yu D."/>
            <person name="Zhu Y."/>
            <person name="Jiang H."/>
            <person name="Qiu Q."/>
            <person name="Yang H."/>
            <person name="Zhang Y.E."/>
            <person name="Wang W."/>
            <person name="Zhu M."/>
            <person name="He S."/>
            <person name="Zhang G."/>
        </authorList>
    </citation>
    <scope>NUCLEOTIDE SEQUENCE [LARGE SCALE GENOMIC DNA]</scope>
    <source>
        <strain evidence="15">Bchr_013</strain>
    </source>
</reference>
<evidence type="ECO:0000259" key="13">
    <source>
        <dbReference type="PROSITE" id="PS50188"/>
    </source>
</evidence>
<gene>
    <name evidence="15" type="primary">Cdan1_1</name>
    <name evidence="15" type="ORF">GTO96_0012236</name>
</gene>
<feature type="region of interest" description="Disordered" evidence="11">
    <location>
        <begin position="638"/>
        <end position="786"/>
    </location>
</feature>
<dbReference type="PROSITE" id="PS50188">
    <property type="entry name" value="B302_SPRY"/>
    <property type="match status" value="2"/>
</dbReference>
<accession>A0A8X7WY65</accession>
<evidence type="ECO:0000256" key="10">
    <source>
        <dbReference type="ARBA" id="ARBA00038221"/>
    </source>
</evidence>
<name>A0A8X7WY65_POLSE</name>
<feature type="transmembrane region" description="Helical" evidence="12">
    <location>
        <begin position="136"/>
        <end position="156"/>
    </location>
</feature>
<dbReference type="CDD" id="cd13733">
    <property type="entry name" value="SPRY_PRY_C-I_1"/>
    <property type="match status" value="1"/>
</dbReference>
<comment type="similarity">
    <text evidence="10">Belongs to the SKINT family.</text>
</comment>
<dbReference type="GO" id="GO:0016020">
    <property type="term" value="C:membrane"/>
    <property type="evidence" value="ECO:0007669"/>
    <property type="project" value="UniProtKB-SubCell"/>
</dbReference>
<dbReference type="Pfam" id="PF13765">
    <property type="entry name" value="PRY"/>
    <property type="match status" value="2"/>
</dbReference>
<evidence type="ECO:0000256" key="4">
    <source>
        <dbReference type="ARBA" id="ARBA00022729"/>
    </source>
</evidence>
<feature type="compositionally biased region" description="Polar residues" evidence="11">
    <location>
        <begin position="728"/>
        <end position="740"/>
    </location>
</feature>
<dbReference type="PANTHER" id="PTHR28678:SF1">
    <property type="entry name" value="CODANIN-1"/>
    <property type="match status" value="1"/>
</dbReference>
<proteinExistence type="inferred from homology"/>
<dbReference type="InterPro" id="IPR006574">
    <property type="entry name" value="PRY"/>
</dbReference>
<evidence type="ECO:0000256" key="6">
    <source>
        <dbReference type="ARBA" id="ARBA00023136"/>
    </source>
</evidence>
<keyword evidence="3 12" id="KW-0812">Transmembrane</keyword>
<protein>
    <submittedName>
        <fullName evidence="15">CDAN1 protein</fullName>
    </submittedName>
</protein>
<dbReference type="FunFam" id="2.60.120.920:FF:000004">
    <property type="entry name" value="Butyrophilin subfamily 1 member A1"/>
    <property type="match status" value="1"/>
</dbReference>
<feature type="compositionally biased region" description="Low complexity" evidence="11">
    <location>
        <begin position="705"/>
        <end position="716"/>
    </location>
</feature>
<dbReference type="EMBL" id="JAATIS010008546">
    <property type="protein sequence ID" value="KAG2457690.1"/>
    <property type="molecule type" value="Genomic_DNA"/>
</dbReference>
<dbReference type="FunFam" id="2.60.40.10:FF:000142">
    <property type="entry name" value="V-set domain-containing T-cell activation inhibitor 1"/>
    <property type="match status" value="1"/>
</dbReference>
<evidence type="ECO:0000256" key="11">
    <source>
        <dbReference type="SAM" id="MobiDB-lite"/>
    </source>
</evidence>
<evidence type="ECO:0000256" key="8">
    <source>
        <dbReference type="ARBA" id="ARBA00023180"/>
    </source>
</evidence>
<dbReference type="GO" id="GO:0006325">
    <property type="term" value="P:chromatin organization"/>
    <property type="evidence" value="ECO:0007669"/>
    <property type="project" value="TreeGrafter"/>
</dbReference>
<evidence type="ECO:0000313" key="16">
    <source>
        <dbReference type="Proteomes" id="UP000886611"/>
    </source>
</evidence>
<evidence type="ECO:0000256" key="2">
    <source>
        <dbReference type="ARBA" id="ARBA00007591"/>
    </source>
</evidence>
<feature type="domain" description="B30.2/SPRY" evidence="13">
    <location>
        <begin position="456"/>
        <end position="666"/>
    </location>
</feature>
<evidence type="ECO:0000256" key="3">
    <source>
        <dbReference type="ARBA" id="ARBA00022692"/>
    </source>
</evidence>
<evidence type="ECO:0000256" key="12">
    <source>
        <dbReference type="SAM" id="Phobius"/>
    </source>
</evidence>
<dbReference type="GO" id="GO:1903037">
    <property type="term" value="P:regulation of leukocyte cell-cell adhesion"/>
    <property type="evidence" value="ECO:0007669"/>
    <property type="project" value="UniProtKB-ARBA"/>
</dbReference>
<dbReference type="SMART" id="SM00409">
    <property type="entry name" value="IG"/>
    <property type="match status" value="1"/>
</dbReference>
<dbReference type="InterPro" id="IPR003879">
    <property type="entry name" value="Butyrophylin_SPRY"/>
</dbReference>
<dbReference type="InterPro" id="IPR036179">
    <property type="entry name" value="Ig-like_dom_sf"/>
</dbReference>
<evidence type="ECO:0000259" key="14">
    <source>
        <dbReference type="PROSITE" id="PS50835"/>
    </source>
</evidence>
<dbReference type="Gene3D" id="2.60.40.10">
    <property type="entry name" value="Immunoglobulins"/>
    <property type="match status" value="2"/>
</dbReference>